<evidence type="ECO:0000313" key="3">
    <source>
        <dbReference type="Proteomes" id="UP000598997"/>
    </source>
</evidence>
<proteinExistence type="predicted"/>
<evidence type="ECO:0000256" key="1">
    <source>
        <dbReference type="SAM" id="Phobius"/>
    </source>
</evidence>
<name>A0A916YP42_9SPHN</name>
<keyword evidence="1" id="KW-1133">Transmembrane helix</keyword>
<dbReference type="Proteomes" id="UP000598997">
    <property type="component" value="Unassembled WGS sequence"/>
</dbReference>
<keyword evidence="1" id="KW-0812">Transmembrane</keyword>
<organism evidence="2 3">
    <name type="scientific">Croceicoccus pelagius</name>
    <dbReference type="NCBI Taxonomy" id="1703341"/>
    <lineage>
        <taxon>Bacteria</taxon>
        <taxon>Pseudomonadati</taxon>
        <taxon>Pseudomonadota</taxon>
        <taxon>Alphaproteobacteria</taxon>
        <taxon>Sphingomonadales</taxon>
        <taxon>Erythrobacteraceae</taxon>
        <taxon>Croceicoccus</taxon>
    </lineage>
</organism>
<protein>
    <submittedName>
        <fullName evidence="2">Uncharacterized protein</fullName>
    </submittedName>
</protein>
<comment type="caution">
    <text evidence="2">The sequence shown here is derived from an EMBL/GenBank/DDBJ whole genome shotgun (WGS) entry which is preliminary data.</text>
</comment>
<reference evidence="2 3" key="1">
    <citation type="journal article" date="2014" name="Int. J. Syst. Evol. Microbiol.">
        <title>Complete genome sequence of Corynebacterium casei LMG S-19264T (=DSM 44701T), isolated from a smear-ripened cheese.</title>
        <authorList>
            <consortium name="US DOE Joint Genome Institute (JGI-PGF)"/>
            <person name="Walter F."/>
            <person name="Albersmeier A."/>
            <person name="Kalinowski J."/>
            <person name="Ruckert C."/>
        </authorList>
    </citation>
    <scope>NUCLEOTIDE SEQUENCE [LARGE SCALE GENOMIC DNA]</scope>
    <source>
        <strain evidence="2 3">CGMCC 1.15358</strain>
    </source>
</reference>
<feature type="transmembrane region" description="Helical" evidence="1">
    <location>
        <begin position="91"/>
        <end position="109"/>
    </location>
</feature>
<keyword evidence="3" id="KW-1185">Reference proteome</keyword>
<accession>A0A916YP42</accession>
<gene>
    <name evidence="2" type="ORF">GCM10010989_30640</name>
</gene>
<dbReference type="RefSeq" id="WP_066761500.1">
    <property type="nucleotide sequence ID" value="NZ_BMIO01000020.1"/>
</dbReference>
<dbReference type="EMBL" id="BMIO01000020">
    <property type="protein sequence ID" value="GGD54344.1"/>
    <property type="molecule type" value="Genomic_DNA"/>
</dbReference>
<evidence type="ECO:0000313" key="2">
    <source>
        <dbReference type="EMBL" id="GGD54344.1"/>
    </source>
</evidence>
<keyword evidence="1" id="KW-0472">Membrane</keyword>
<sequence>MAEAENPPSRGHYIEIRRYDQIMVGRVVWQNGQKFGAVLAHEIDIGPIEKGPRGGEKAERRNYDLREPESQVRIMHSPADWRQIGAIFEKSAVLIFGLIMAGIMLFMAYEASTQPLSGIEQALKP</sequence>
<dbReference type="AlphaFoldDB" id="A0A916YP42"/>
<dbReference type="OrthoDB" id="7429082at2"/>